<dbReference type="PRINTS" id="PR00368">
    <property type="entry name" value="FADPNR"/>
</dbReference>
<feature type="binding site" evidence="8">
    <location>
        <position position="136"/>
    </location>
    <ligand>
        <name>FAD</name>
        <dbReference type="ChEBI" id="CHEBI:57692"/>
    </ligand>
</feature>
<feature type="binding site" evidence="8">
    <location>
        <begin position="203"/>
        <end position="210"/>
    </location>
    <ligand>
        <name>NAD(+)</name>
        <dbReference type="ChEBI" id="CHEBI:57540"/>
    </ligand>
</feature>
<feature type="binding site" evidence="8">
    <location>
        <position position="71"/>
    </location>
    <ligand>
        <name>FAD</name>
        <dbReference type="ChEBI" id="CHEBI:57692"/>
    </ligand>
</feature>
<evidence type="ECO:0000256" key="6">
    <source>
        <dbReference type="ARBA" id="ARBA00023157"/>
    </source>
</evidence>
<evidence type="ECO:0000256" key="5">
    <source>
        <dbReference type="ARBA" id="ARBA00023027"/>
    </source>
</evidence>
<feature type="binding site" evidence="8">
    <location>
        <position position="337"/>
    </location>
    <ligand>
        <name>FAD</name>
        <dbReference type="ChEBI" id="CHEBI:57692"/>
    </ligand>
</feature>
<dbReference type="GO" id="GO:0045252">
    <property type="term" value="C:oxoglutarate dehydrogenase complex"/>
    <property type="evidence" value="ECO:0007669"/>
    <property type="project" value="TreeGrafter"/>
</dbReference>
<evidence type="ECO:0000256" key="7">
    <source>
        <dbReference type="ARBA" id="ARBA00023284"/>
    </source>
</evidence>
<dbReference type="InterPro" id="IPR004099">
    <property type="entry name" value="Pyr_nucl-diS_OxRdtase_dimer"/>
</dbReference>
<reference evidence="13 14" key="1">
    <citation type="submission" date="2019-07" db="EMBL/GenBank/DDBJ databases">
        <authorList>
            <person name="Friedrich A."/>
            <person name="Schacherer J."/>
        </authorList>
    </citation>
    <scope>NUCLEOTIDE SEQUENCE [LARGE SCALE GENOMIC DNA]</scope>
</reference>
<evidence type="ECO:0000256" key="10">
    <source>
        <dbReference type="RuleBase" id="RU003692"/>
    </source>
</evidence>
<evidence type="ECO:0000313" key="14">
    <source>
        <dbReference type="Proteomes" id="UP000478008"/>
    </source>
</evidence>
<dbReference type="PANTHER" id="PTHR22912">
    <property type="entry name" value="DISULFIDE OXIDOREDUCTASE"/>
    <property type="match status" value="1"/>
</dbReference>
<feature type="binding site" evidence="8">
    <location>
        <begin position="343"/>
        <end position="346"/>
    </location>
    <ligand>
        <name>FAD</name>
        <dbReference type="ChEBI" id="CHEBI:57692"/>
    </ligand>
</feature>
<evidence type="ECO:0000256" key="9">
    <source>
        <dbReference type="PIRSR" id="PIRSR000350-4"/>
    </source>
</evidence>
<keyword evidence="14" id="KW-1185">Reference proteome</keyword>
<organism evidence="13 14">
    <name type="scientific">Dekkera bruxellensis</name>
    <name type="common">Brettanomyces custersii</name>
    <dbReference type="NCBI Taxonomy" id="5007"/>
    <lineage>
        <taxon>Eukaryota</taxon>
        <taxon>Fungi</taxon>
        <taxon>Dikarya</taxon>
        <taxon>Ascomycota</taxon>
        <taxon>Saccharomycotina</taxon>
        <taxon>Pichiomycetes</taxon>
        <taxon>Pichiales</taxon>
        <taxon>Pichiaceae</taxon>
        <taxon>Brettanomyces</taxon>
    </lineage>
</organism>
<keyword evidence="4 10" id="KW-0560">Oxidoreductase</keyword>
<dbReference type="FunFam" id="3.30.390.30:FF:000001">
    <property type="entry name" value="Dihydrolipoyl dehydrogenase"/>
    <property type="match status" value="1"/>
</dbReference>
<dbReference type="EMBL" id="CABFWN010000006">
    <property type="protein sequence ID" value="VUG19912.1"/>
    <property type="molecule type" value="Genomic_DNA"/>
</dbReference>
<evidence type="ECO:0000256" key="3">
    <source>
        <dbReference type="ARBA" id="ARBA00022827"/>
    </source>
</evidence>
<dbReference type="GO" id="GO:0005759">
    <property type="term" value="C:mitochondrial matrix"/>
    <property type="evidence" value="ECO:0007669"/>
    <property type="project" value="UniProtKB-ARBA"/>
</dbReference>
<proteinExistence type="inferred from homology"/>
<dbReference type="SUPFAM" id="SSF51905">
    <property type="entry name" value="FAD/NAD(P)-binding domain"/>
    <property type="match status" value="1"/>
</dbReference>
<feature type="binding site" evidence="8">
    <location>
        <begin position="166"/>
        <end position="168"/>
    </location>
    <ligand>
        <name>FAD</name>
        <dbReference type="ChEBI" id="CHEBI:57692"/>
    </ligand>
</feature>
<dbReference type="InterPro" id="IPR050151">
    <property type="entry name" value="Class-I_Pyr_Nuc-Dis_Oxidored"/>
</dbReference>
<dbReference type="AlphaFoldDB" id="A0A7D9D309"/>
<feature type="binding site" evidence="8">
    <location>
        <position position="226"/>
    </location>
    <ligand>
        <name>NAD(+)</name>
        <dbReference type="ChEBI" id="CHEBI:57540"/>
    </ligand>
</feature>
<name>A0A7D9D309_DEKBR</name>
<dbReference type="Proteomes" id="UP000478008">
    <property type="component" value="Unassembled WGS sequence"/>
</dbReference>
<comment type="catalytic activity">
    <reaction evidence="10">
        <text>N(6)-[(R)-dihydrolipoyl]-L-lysyl-[protein] + NAD(+) = N(6)-[(R)-lipoyl]-L-lysyl-[protein] + NADH + H(+)</text>
        <dbReference type="Rhea" id="RHEA:15045"/>
        <dbReference type="Rhea" id="RHEA-COMP:10474"/>
        <dbReference type="Rhea" id="RHEA-COMP:10475"/>
        <dbReference type="ChEBI" id="CHEBI:15378"/>
        <dbReference type="ChEBI" id="CHEBI:57540"/>
        <dbReference type="ChEBI" id="CHEBI:57945"/>
        <dbReference type="ChEBI" id="CHEBI:83099"/>
        <dbReference type="ChEBI" id="CHEBI:83100"/>
        <dbReference type="EC" id="1.8.1.4"/>
    </reaction>
</comment>
<accession>A0A7D9D309</accession>
<gene>
    <name evidence="13" type="primary">LPD1</name>
    <name evidence="13" type="ORF">DEBR0S6_03070G</name>
</gene>
<keyword evidence="8" id="KW-0547">Nucleotide-binding</keyword>
<keyword evidence="2 10" id="KW-0285">Flavoprotein</keyword>
<feature type="domain" description="FAD/NAD(P)-binding" evidence="12">
    <location>
        <begin position="24"/>
        <end position="352"/>
    </location>
</feature>
<dbReference type="InterPro" id="IPR036188">
    <property type="entry name" value="FAD/NAD-bd_sf"/>
</dbReference>
<dbReference type="InterPro" id="IPR006258">
    <property type="entry name" value="Lipoamide_DH"/>
</dbReference>
<feature type="domain" description="Pyridine nucleotide-disulphide oxidoreductase dimerisation" evidence="11">
    <location>
        <begin position="371"/>
        <end position="457"/>
    </location>
</feature>
<dbReference type="Pfam" id="PF02852">
    <property type="entry name" value="Pyr_redox_dim"/>
    <property type="match status" value="1"/>
</dbReference>
<dbReference type="Pfam" id="PF07992">
    <property type="entry name" value="Pyr_redox_2"/>
    <property type="match status" value="1"/>
</dbReference>
<dbReference type="InterPro" id="IPR023753">
    <property type="entry name" value="FAD/NAD-binding_dom"/>
</dbReference>
<dbReference type="Gene3D" id="3.30.390.30">
    <property type="match status" value="1"/>
</dbReference>
<dbReference type="EC" id="1.8.1.4" evidence="10"/>
<keyword evidence="5 8" id="KW-0520">NAD</keyword>
<dbReference type="InterPro" id="IPR016156">
    <property type="entry name" value="FAD/NAD-linked_Rdtase_dimer_sf"/>
</dbReference>
<dbReference type="PANTHER" id="PTHR22912:SF151">
    <property type="entry name" value="DIHYDROLIPOYL DEHYDROGENASE, MITOCHONDRIAL"/>
    <property type="match status" value="1"/>
</dbReference>
<evidence type="ECO:0000256" key="8">
    <source>
        <dbReference type="PIRSR" id="PIRSR000350-3"/>
    </source>
</evidence>
<dbReference type="PIRSF" id="PIRSF000350">
    <property type="entry name" value="Mercury_reductase_MerA"/>
    <property type="match status" value="1"/>
</dbReference>
<dbReference type="GO" id="GO:0004148">
    <property type="term" value="F:dihydrolipoyl dehydrogenase (NADH) activity"/>
    <property type="evidence" value="ECO:0007669"/>
    <property type="project" value="UniProtKB-EC"/>
</dbReference>
<dbReference type="FunFam" id="3.50.50.60:FF:000001">
    <property type="entry name" value="Dihydrolipoyl dehydrogenase, mitochondrial"/>
    <property type="match status" value="1"/>
</dbReference>
<keyword evidence="3 8" id="KW-0274">FAD</keyword>
<dbReference type="InterPro" id="IPR001100">
    <property type="entry name" value="Pyr_nuc-diS_OxRdtase"/>
</dbReference>
<keyword evidence="6" id="KW-1015">Disulfide bond</keyword>
<comment type="cofactor">
    <cofactor evidence="8 10">
        <name>FAD</name>
        <dbReference type="ChEBI" id="CHEBI:57692"/>
    </cofactor>
    <text evidence="8 10">Binds 1 FAD per subunit.</text>
</comment>
<dbReference type="InterPro" id="IPR012999">
    <property type="entry name" value="Pyr_OxRdtase_I_AS"/>
</dbReference>
<dbReference type="Gene3D" id="3.50.50.60">
    <property type="entry name" value="FAD/NAD(P)-binding domain"/>
    <property type="match status" value="2"/>
</dbReference>
<comment type="similarity">
    <text evidence="1 10">Belongs to the class-I pyridine nucleotide-disulfide oxidoreductase family.</text>
</comment>
<feature type="disulfide bond" description="Redox-active" evidence="9">
    <location>
        <begin position="62"/>
        <end position="67"/>
    </location>
</feature>
<keyword evidence="7 10" id="KW-0676">Redox-active center</keyword>
<evidence type="ECO:0000313" key="13">
    <source>
        <dbReference type="EMBL" id="VUG19912.1"/>
    </source>
</evidence>
<dbReference type="NCBIfam" id="TIGR01350">
    <property type="entry name" value="lipoamide_DH"/>
    <property type="match status" value="1"/>
</dbReference>
<evidence type="ECO:0000259" key="12">
    <source>
        <dbReference type="Pfam" id="PF07992"/>
    </source>
</evidence>
<comment type="miscellaneous">
    <text evidence="10">The active site is a redox-active disulfide bond.</text>
</comment>
<evidence type="ECO:0000256" key="2">
    <source>
        <dbReference type="ARBA" id="ARBA00022630"/>
    </source>
</evidence>
<dbReference type="GO" id="GO:0050660">
    <property type="term" value="F:flavin adenine dinucleotide binding"/>
    <property type="evidence" value="ECO:0007669"/>
    <property type="project" value="InterPro"/>
</dbReference>
<evidence type="ECO:0000256" key="1">
    <source>
        <dbReference type="ARBA" id="ARBA00007532"/>
    </source>
</evidence>
<dbReference type="PROSITE" id="PS00076">
    <property type="entry name" value="PYRIDINE_REDOX_1"/>
    <property type="match status" value="1"/>
</dbReference>
<dbReference type="GO" id="GO:0006103">
    <property type="term" value="P:2-oxoglutarate metabolic process"/>
    <property type="evidence" value="ECO:0007669"/>
    <property type="project" value="TreeGrafter"/>
</dbReference>
<dbReference type="SUPFAM" id="SSF55424">
    <property type="entry name" value="FAD/NAD-linked reductases, dimerisation (C-terminal) domain"/>
    <property type="match status" value="1"/>
</dbReference>
<evidence type="ECO:0000259" key="11">
    <source>
        <dbReference type="Pfam" id="PF02852"/>
    </source>
</evidence>
<protein>
    <recommendedName>
        <fullName evidence="10">Dihydrolipoyl dehydrogenase</fullName>
        <ecNumber evidence="10">1.8.1.4</ecNumber>
    </recommendedName>
</protein>
<dbReference type="PRINTS" id="PR00411">
    <property type="entry name" value="PNDRDTASEI"/>
</dbReference>
<evidence type="ECO:0000256" key="4">
    <source>
        <dbReference type="ARBA" id="ARBA00023002"/>
    </source>
</evidence>
<feature type="binding site" evidence="8">
    <location>
        <position position="296"/>
    </location>
    <ligand>
        <name>NAD(+)</name>
        <dbReference type="ChEBI" id="CHEBI:57540"/>
    </ligand>
</feature>
<sequence length="495" mass="53574">MFRLSQKRFFSSARVAFEAAKKSHDVVIIGGGPGGYVAAIKASQLGFDTACIEKRGALGGTCLNVGCIPSKSLLYNSGLYNRVKKEGAERGLDIPGEVKPNLGNIMKQKDKAVKQLTGGVEMLFKKYGVKYYKGNGSFIDEHTVKVDPIKGGEEAVLSAKNIIIATGSESTPFPGIKIDEERIVTSTGALALKEIPKTMTIIGAGIIGLEMGTVWNRLGSKVTILEFQKSIGGAGMDAEVSKNIQKILKKQGLNFKLGAKVTKGTRNGDTVKVEYEDGKSGKTESIDSDVLLVAVGRKPYTKGLNVEKLGLDFDKKGRVVIDSDYKTKVPHIFCIGDCTFGPMLAHKAEDEGIAAVEYMKSGFGHVNYDNIPSVMYTHPEVAWTGKTEEQLKEAGVEYKTGKFPFLANSRAKTVQDIDGFVKFIADAKTQRVLGVHIIGPNAGEMIAEANLAIEYGAFMRGHLQSLPCSSNAFRGLQGRCHDCLWQPNQFLSDDI</sequence>